<sequence length="259" mass="28157">MAFSFITYEVADRIAAITLNRPEKRNALNGAMVAELRNAFRQAGEDEAVKVIVLKGNGEAFCAGADLEYLQQLQQNNYDENLADSQELMQLFLEIYQLDKIVIAQVEGHAIAGGCGIMTVCDLSYAVPESLMGYTEVKIGFVPALVAVFLVRKIGEGRAREMLLTGKLITAQKAMDQGLITEVVPASAIAEHVHKVAVSLCTEAAANSLKVTKHLIGTVLDLPIKDGLGRAAELNAQTRGHEECKRGIAAFLNKEKIKW</sequence>
<keyword evidence="4" id="KW-1185">Reference proteome</keyword>
<comment type="similarity">
    <text evidence="1 2">Belongs to the enoyl-CoA hydratase/isomerase family.</text>
</comment>
<reference evidence="4" key="1">
    <citation type="submission" date="2016-10" db="EMBL/GenBank/DDBJ databases">
        <authorList>
            <person name="Varghese N."/>
            <person name="Submissions S."/>
        </authorList>
    </citation>
    <scope>NUCLEOTIDE SEQUENCE [LARGE SCALE GENOMIC DNA]</scope>
    <source>
        <strain evidence="4">DSM 23920</strain>
    </source>
</reference>
<dbReference type="InterPro" id="IPR014748">
    <property type="entry name" value="Enoyl-CoA_hydra_C"/>
</dbReference>
<dbReference type="PROSITE" id="PS00166">
    <property type="entry name" value="ENOYL_COA_HYDRATASE"/>
    <property type="match status" value="1"/>
</dbReference>
<organism evidence="3 4">
    <name type="scientific">Chitinophaga terrae</name>
    <name type="common">ex Kim and Jung 2007</name>
    <dbReference type="NCBI Taxonomy" id="408074"/>
    <lineage>
        <taxon>Bacteria</taxon>
        <taxon>Pseudomonadati</taxon>
        <taxon>Bacteroidota</taxon>
        <taxon>Chitinophagia</taxon>
        <taxon>Chitinophagales</taxon>
        <taxon>Chitinophagaceae</taxon>
        <taxon>Chitinophaga</taxon>
    </lineage>
</organism>
<dbReference type="GO" id="GO:0003824">
    <property type="term" value="F:catalytic activity"/>
    <property type="evidence" value="ECO:0007669"/>
    <property type="project" value="InterPro"/>
</dbReference>
<dbReference type="InterPro" id="IPR051683">
    <property type="entry name" value="Enoyl-CoA_Hydratase/Isomerase"/>
</dbReference>
<dbReference type="Proteomes" id="UP000199656">
    <property type="component" value="Unassembled WGS sequence"/>
</dbReference>
<dbReference type="EMBL" id="FNRL01000005">
    <property type="protein sequence ID" value="SEA31772.1"/>
    <property type="molecule type" value="Genomic_DNA"/>
</dbReference>
<dbReference type="STRING" id="408074.SAMN05660909_01511"/>
<dbReference type="OrthoDB" id="9775794at2"/>
<dbReference type="Gene3D" id="1.10.12.10">
    <property type="entry name" value="Lyase 2-enoyl-coa Hydratase, Chain A, domain 2"/>
    <property type="match status" value="1"/>
</dbReference>
<dbReference type="Pfam" id="PF00378">
    <property type="entry name" value="ECH_1"/>
    <property type="match status" value="1"/>
</dbReference>
<accession>A0A1H4A893</accession>
<evidence type="ECO:0000313" key="4">
    <source>
        <dbReference type="Proteomes" id="UP000199656"/>
    </source>
</evidence>
<gene>
    <name evidence="3" type="ORF">SAMN05660909_01511</name>
</gene>
<dbReference type="InterPro" id="IPR018376">
    <property type="entry name" value="Enoyl-CoA_hyd/isom_CS"/>
</dbReference>
<dbReference type="InterPro" id="IPR001753">
    <property type="entry name" value="Enoyl-CoA_hydra/iso"/>
</dbReference>
<dbReference type="CDD" id="cd06558">
    <property type="entry name" value="crotonase-like"/>
    <property type="match status" value="1"/>
</dbReference>
<dbReference type="PANTHER" id="PTHR42964">
    <property type="entry name" value="ENOYL-COA HYDRATASE"/>
    <property type="match status" value="1"/>
</dbReference>
<dbReference type="Gene3D" id="3.90.226.10">
    <property type="entry name" value="2-enoyl-CoA Hydratase, Chain A, domain 1"/>
    <property type="match status" value="1"/>
</dbReference>
<evidence type="ECO:0000256" key="1">
    <source>
        <dbReference type="ARBA" id="ARBA00005254"/>
    </source>
</evidence>
<evidence type="ECO:0000313" key="3">
    <source>
        <dbReference type="EMBL" id="SEA31772.1"/>
    </source>
</evidence>
<dbReference type="InterPro" id="IPR029045">
    <property type="entry name" value="ClpP/crotonase-like_dom_sf"/>
</dbReference>
<dbReference type="AlphaFoldDB" id="A0A1H4A893"/>
<name>A0A1H4A893_9BACT</name>
<protein>
    <submittedName>
        <fullName evidence="3">Methylglutaconyl-CoA hydratase</fullName>
    </submittedName>
</protein>
<dbReference type="PANTHER" id="PTHR42964:SF1">
    <property type="entry name" value="POLYKETIDE BIOSYNTHESIS ENOYL-COA HYDRATASE PKSH-RELATED"/>
    <property type="match status" value="1"/>
</dbReference>
<proteinExistence type="inferred from homology"/>
<dbReference type="RefSeq" id="WP_089760231.1">
    <property type="nucleotide sequence ID" value="NZ_BKAT01000014.1"/>
</dbReference>
<dbReference type="SUPFAM" id="SSF52096">
    <property type="entry name" value="ClpP/crotonase"/>
    <property type="match status" value="1"/>
</dbReference>
<evidence type="ECO:0000256" key="2">
    <source>
        <dbReference type="RuleBase" id="RU003707"/>
    </source>
</evidence>